<dbReference type="InterPro" id="IPR051283">
    <property type="entry name" value="Sec_Metabolite_Acyltrans"/>
</dbReference>
<accession>A0ABM3RNG2</accession>
<reference evidence="3" key="2">
    <citation type="submission" date="2025-08" db="UniProtKB">
        <authorList>
            <consortium name="RefSeq"/>
        </authorList>
    </citation>
    <scope>IDENTIFICATION</scope>
    <source>
        <tissue evidence="3">Leaf</tissue>
    </source>
</reference>
<dbReference type="InterPro" id="IPR023213">
    <property type="entry name" value="CAT-like_dom_sf"/>
</dbReference>
<dbReference type="PANTHER" id="PTHR31896:SF12">
    <property type="entry name" value="HXXXD-TYPE ACYL-TRANSFERASE FAMILY PROTEIN"/>
    <property type="match status" value="1"/>
</dbReference>
<name>A0ABM3RNG2_SPIOL</name>
<gene>
    <name evidence="3" type="primary">LOC110786051</name>
</gene>
<keyword evidence="1" id="KW-0808">Transferase</keyword>
<dbReference type="Proteomes" id="UP000813463">
    <property type="component" value="Chromosome 3"/>
</dbReference>
<protein>
    <submittedName>
        <fullName evidence="3">Uncharacterized acetyltransferase At3g50280-like</fullName>
    </submittedName>
</protein>
<evidence type="ECO:0000313" key="3">
    <source>
        <dbReference type="RefSeq" id="XP_056697144.1"/>
    </source>
</evidence>
<dbReference type="RefSeq" id="XP_056697144.1">
    <property type="nucleotide sequence ID" value="XM_056841166.1"/>
</dbReference>
<dbReference type="Pfam" id="PF02458">
    <property type="entry name" value="Transferase"/>
    <property type="match status" value="1"/>
</dbReference>
<proteinExistence type="predicted"/>
<dbReference type="Gene3D" id="3.30.559.10">
    <property type="entry name" value="Chloramphenicol acetyltransferase-like domain"/>
    <property type="match status" value="1"/>
</dbReference>
<organism evidence="2 3">
    <name type="scientific">Spinacia oleracea</name>
    <name type="common">Spinach</name>
    <dbReference type="NCBI Taxonomy" id="3562"/>
    <lineage>
        <taxon>Eukaryota</taxon>
        <taxon>Viridiplantae</taxon>
        <taxon>Streptophyta</taxon>
        <taxon>Embryophyta</taxon>
        <taxon>Tracheophyta</taxon>
        <taxon>Spermatophyta</taxon>
        <taxon>Magnoliopsida</taxon>
        <taxon>eudicotyledons</taxon>
        <taxon>Gunneridae</taxon>
        <taxon>Pentapetalae</taxon>
        <taxon>Caryophyllales</taxon>
        <taxon>Chenopodiaceae</taxon>
        <taxon>Chenopodioideae</taxon>
        <taxon>Anserineae</taxon>
        <taxon>Spinacia</taxon>
    </lineage>
</organism>
<dbReference type="PANTHER" id="PTHR31896">
    <property type="entry name" value="FAMILY REGULATORY PROTEIN, PUTATIVE (AFU_ORTHOLOGUE AFUA_3G14730)-RELATED"/>
    <property type="match status" value="1"/>
</dbReference>
<evidence type="ECO:0000313" key="2">
    <source>
        <dbReference type="Proteomes" id="UP000813463"/>
    </source>
</evidence>
<dbReference type="GeneID" id="110786051"/>
<keyword evidence="2" id="KW-1185">Reference proteome</keyword>
<reference evidence="2" key="1">
    <citation type="journal article" date="2021" name="Nat. Commun.">
        <title>Genomic analyses provide insights into spinach domestication and the genetic basis of agronomic traits.</title>
        <authorList>
            <person name="Cai X."/>
            <person name="Sun X."/>
            <person name="Xu C."/>
            <person name="Sun H."/>
            <person name="Wang X."/>
            <person name="Ge C."/>
            <person name="Zhang Z."/>
            <person name="Wang Q."/>
            <person name="Fei Z."/>
            <person name="Jiao C."/>
            <person name="Wang Q."/>
        </authorList>
    </citation>
    <scope>NUCLEOTIDE SEQUENCE [LARGE SCALE GENOMIC DNA]</scope>
    <source>
        <strain evidence="2">cv. Varoflay</strain>
    </source>
</reference>
<evidence type="ECO:0000256" key="1">
    <source>
        <dbReference type="ARBA" id="ARBA00022679"/>
    </source>
</evidence>
<sequence>MVKAEQETLIKLVSECFVKPKHEIEAAKQPYHLGPMDLIMLNMDPIHKGFLFSLKNSPLFSSSESNESNDIDEIIRTRVVSNLLENLKHSLSIALVHFYPLAGRLTTQKQPEQNTSSIFIDCNKGSGARFIHATAFGLTMDHIVSPDDVSLAHSFFELGEKYVNYDGHTKSLLSIQVTELIDGVFIGFSINHGVVDGTSFIHFVNVLSEIFRSVKYDILSSRITTLFST</sequence>